<keyword evidence="4 6" id="KW-1133">Transmembrane helix</keyword>
<evidence type="ECO:0000256" key="5">
    <source>
        <dbReference type="ARBA" id="ARBA00023136"/>
    </source>
</evidence>
<feature type="transmembrane region" description="Helical" evidence="6">
    <location>
        <begin position="334"/>
        <end position="362"/>
    </location>
</feature>
<dbReference type="InterPro" id="IPR001851">
    <property type="entry name" value="ABC_transp_permease"/>
</dbReference>
<feature type="transmembrane region" description="Helical" evidence="6">
    <location>
        <begin position="5"/>
        <end position="23"/>
    </location>
</feature>
<dbReference type="CDD" id="cd06581">
    <property type="entry name" value="TM_PBP1_LivM_like"/>
    <property type="match status" value="1"/>
</dbReference>
<dbReference type="AlphaFoldDB" id="A0A916R5K2"/>
<feature type="transmembrane region" description="Helical" evidence="6">
    <location>
        <begin position="300"/>
        <end position="322"/>
    </location>
</feature>
<dbReference type="OrthoDB" id="9814461at2"/>
<evidence type="ECO:0000256" key="3">
    <source>
        <dbReference type="ARBA" id="ARBA00022692"/>
    </source>
</evidence>
<comment type="subcellular location">
    <subcellularLocation>
        <location evidence="1">Cell membrane</location>
        <topology evidence="1">Multi-pass membrane protein</topology>
    </subcellularLocation>
</comment>
<feature type="transmembrane region" description="Helical" evidence="6">
    <location>
        <begin position="29"/>
        <end position="47"/>
    </location>
</feature>
<organism evidence="7 8">
    <name type="scientific">Pelagibacterium lentulum</name>
    <dbReference type="NCBI Taxonomy" id="2029865"/>
    <lineage>
        <taxon>Bacteria</taxon>
        <taxon>Pseudomonadati</taxon>
        <taxon>Pseudomonadota</taxon>
        <taxon>Alphaproteobacteria</taxon>
        <taxon>Hyphomicrobiales</taxon>
        <taxon>Devosiaceae</taxon>
        <taxon>Pelagibacterium</taxon>
    </lineage>
</organism>
<feature type="transmembrane region" description="Helical" evidence="6">
    <location>
        <begin position="54"/>
        <end position="77"/>
    </location>
</feature>
<name>A0A916R5K2_9HYPH</name>
<feature type="transmembrane region" description="Helical" evidence="6">
    <location>
        <begin position="89"/>
        <end position="107"/>
    </location>
</feature>
<dbReference type="GO" id="GO:0005886">
    <property type="term" value="C:plasma membrane"/>
    <property type="evidence" value="ECO:0007669"/>
    <property type="project" value="UniProtKB-SubCell"/>
</dbReference>
<dbReference type="InterPro" id="IPR043428">
    <property type="entry name" value="LivM-like"/>
</dbReference>
<proteinExistence type="predicted"/>
<reference evidence="7 8" key="1">
    <citation type="journal article" date="2014" name="Int. J. Syst. Evol. Microbiol.">
        <title>Complete genome sequence of Corynebacterium casei LMG S-19264T (=DSM 44701T), isolated from a smear-ripened cheese.</title>
        <authorList>
            <consortium name="US DOE Joint Genome Institute (JGI-PGF)"/>
            <person name="Walter F."/>
            <person name="Albersmeier A."/>
            <person name="Kalinowski J."/>
            <person name="Ruckert C."/>
        </authorList>
    </citation>
    <scope>NUCLEOTIDE SEQUENCE [LARGE SCALE GENOMIC DNA]</scope>
    <source>
        <strain evidence="7 8">CGMCC 1.15896</strain>
    </source>
</reference>
<dbReference type="GO" id="GO:0015658">
    <property type="term" value="F:branched-chain amino acid transmembrane transporter activity"/>
    <property type="evidence" value="ECO:0007669"/>
    <property type="project" value="InterPro"/>
</dbReference>
<keyword evidence="5 6" id="KW-0472">Membrane</keyword>
<keyword evidence="8" id="KW-1185">Reference proteome</keyword>
<feature type="transmembrane region" description="Helical" evidence="6">
    <location>
        <begin position="119"/>
        <end position="135"/>
    </location>
</feature>
<dbReference type="Pfam" id="PF02653">
    <property type="entry name" value="BPD_transp_2"/>
    <property type="match status" value="2"/>
</dbReference>
<feature type="transmembrane region" description="Helical" evidence="6">
    <location>
        <begin position="189"/>
        <end position="205"/>
    </location>
</feature>
<evidence type="ECO:0000256" key="2">
    <source>
        <dbReference type="ARBA" id="ARBA00022475"/>
    </source>
</evidence>
<accession>A0A916R5K2</accession>
<evidence type="ECO:0000256" key="6">
    <source>
        <dbReference type="SAM" id="Phobius"/>
    </source>
</evidence>
<evidence type="ECO:0000313" key="8">
    <source>
        <dbReference type="Proteomes" id="UP000596977"/>
    </source>
</evidence>
<evidence type="ECO:0000313" key="7">
    <source>
        <dbReference type="EMBL" id="GGA35616.1"/>
    </source>
</evidence>
<keyword evidence="3 6" id="KW-0812">Transmembrane</keyword>
<feature type="transmembrane region" description="Helical" evidence="6">
    <location>
        <begin position="247"/>
        <end position="268"/>
    </location>
</feature>
<feature type="transmembrane region" description="Helical" evidence="6">
    <location>
        <begin position="155"/>
        <end position="177"/>
    </location>
</feature>
<gene>
    <name evidence="7" type="ORF">GCM10011499_01180</name>
</gene>
<dbReference type="EMBL" id="BMKB01000001">
    <property type="protein sequence ID" value="GGA35616.1"/>
    <property type="molecule type" value="Genomic_DNA"/>
</dbReference>
<comment type="caution">
    <text evidence="7">The sequence shown here is derived from an EMBL/GenBank/DDBJ whole genome shotgun (WGS) entry which is preliminary data.</text>
</comment>
<dbReference type="PANTHER" id="PTHR30482:SF10">
    <property type="entry name" value="HIGH-AFFINITY BRANCHED-CHAIN AMINO ACID TRANSPORT PROTEIN BRAE"/>
    <property type="match status" value="1"/>
</dbReference>
<dbReference type="RefSeq" id="WP_127072448.1">
    <property type="nucleotide sequence ID" value="NZ_BMKB01000001.1"/>
</dbReference>
<evidence type="ECO:0000256" key="1">
    <source>
        <dbReference type="ARBA" id="ARBA00004651"/>
    </source>
</evidence>
<dbReference type="PANTHER" id="PTHR30482">
    <property type="entry name" value="HIGH-AFFINITY BRANCHED-CHAIN AMINO ACID TRANSPORT SYSTEM PERMEASE"/>
    <property type="match status" value="1"/>
</dbReference>
<keyword evidence="2" id="KW-1003">Cell membrane</keyword>
<protein>
    <submittedName>
        <fullName evidence="7">Branched-chain amino acid ABC transporter permease</fullName>
    </submittedName>
</protein>
<evidence type="ECO:0000256" key="4">
    <source>
        <dbReference type="ARBA" id="ARBA00022989"/>
    </source>
</evidence>
<sequence>MTTRYIAAFAGLFALIVTVAVFMGTPFTVRLLVEAFAFALIAMGLNIQWGFGGLFNFGILGMMMVGGFAVTFVSFPVNMAFWESDGPLMLGQTLIAALIGAVLVFFAHRVQRFGITGKWRGTVIVLAWFIAYVIFRSQMDPAATYIIRESGWVGGLGLPVILGWAFGGVLAAGIGYLVGKVSLGLRADYLAIATIGIAEILRAVIKNVEWLTRGTLTVSPIPWPVPNPQAWQSWGADPTTSFIYARAGYLALVVAFVAVALFLIHRAYNAPWGRMMRAIRDNYIAAGSMGKDVTGRQLEIFVFGSVLMGIGGAMLVSFVGIYDPSSYQPINHTFIIWVMLIVGGSGNNFGALFGGIFIYIIWMLSEPLSQALFQWLSMFSSDMGWGRIPDIESRSVQMRVFVLGLVITIALRFAPKGILPERVNRNG</sequence>
<dbReference type="Proteomes" id="UP000596977">
    <property type="component" value="Unassembled WGS sequence"/>
</dbReference>